<keyword evidence="3" id="KW-1185">Reference proteome</keyword>
<dbReference type="OrthoDB" id="9798990at2"/>
<evidence type="ECO:0000313" key="2">
    <source>
        <dbReference type="EMBL" id="KYH31405.1"/>
    </source>
</evidence>
<dbReference type="RefSeq" id="WP_062285027.1">
    <property type="nucleotide sequence ID" value="NZ_LTBC01000011.1"/>
</dbReference>
<dbReference type="PANTHER" id="PTHR36173:SF2">
    <property type="entry name" value="RIBONUCLEASE VAPC16"/>
    <property type="match status" value="1"/>
</dbReference>
<dbReference type="InterPro" id="IPR002716">
    <property type="entry name" value="PIN_dom"/>
</dbReference>
<reference evidence="2 3" key="1">
    <citation type="submission" date="2016-02" db="EMBL/GenBank/DDBJ databases">
        <title>Genome sequence of Moorella mulderi DSM 14980.</title>
        <authorList>
            <person name="Poehlein A."/>
            <person name="Daniel R."/>
        </authorList>
    </citation>
    <scope>NUCLEOTIDE SEQUENCE [LARGE SCALE GENOMIC DNA]</scope>
    <source>
        <strain evidence="2 3">DSM 14980</strain>
    </source>
</reference>
<evidence type="ECO:0000313" key="3">
    <source>
        <dbReference type="Proteomes" id="UP000075670"/>
    </source>
</evidence>
<organism evidence="2 3">
    <name type="scientific">Moorella mulderi DSM 14980</name>
    <dbReference type="NCBI Taxonomy" id="1122241"/>
    <lineage>
        <taxon>Bacteria</taxon>
        <taxon>Bacillati</taxon>
        <taxon>Bacillota</taxon>
        <taxon>Clostridia</taxon>
        <taxon>Neomoorellales</taxon>
        <taxon>Neomoorellaceae</taxon>
        <taxon>Neomoorella</taxon>
    </lineage>
</organism>
<proteinExistence type="predicted"/>
<dbReference type="InterPro" id="IPR052919">
    <property type="entry name" value="TA_system_RNase"/>
</dbReference>
<dbReference type="PANTHER" id="PTHR36173">
    <property type="entry name" value="RIBONUCLEASE VAPC16-RELATED"/>
    <property type="match status" value="1"/>
</dbReference>
<dbReference type="AlphaFoldDB" id="A0A151AUT1"/>
<name>A0A151AUT1_9FIRM</name>
<dbReference type="Proteomes" id="UP000075670">
    <property type="component" value="Unassembled WGS sequence"/>
</dbReference>
<dbReference type="Gene3D" id="3.40.50.1010">
    <property type="entry name" value="5'-nuclease"/>
    <property type="match status" value="1"/>
</dbReference>
<dbReference type="InterPro" id="IPR029060">
    <property type="entry name" value="PIN-like_dom_sf"/>
</dbReference>
<dbReference type="CDD" id="cd09872">
    <property type="entry name" value="PIN_Sll0205-like"/>
    <property type="match status" value="1"/>
</dbReference>
<evidence type="ECO:0000259" key="1">
    <source>
        <dbReference type="Pfam" id="PF01850"/>
    </source>
</evidence>
<dbReference type="SUPFAM" id="SSF88723">
    <property type="entry name" value="PIN domain-like"/>
    <property type="match status" value="1"/>
</dbReference>
<feature type="domain" description="PIN" evidence="1">
    <location>
        <begin position="4"/>
        <end position="124"/>
    </location>
</feature>
<sequence>MKALLDTLTFLWWITEDPRLSSRAREIISDGENILYLSAASCWEMAIKARLGKLEMPANITSFITDQMAINAITPLAVEISHALHVYTLPNHHRDPFDRLLVAQAQIENLPILTADPQIARYAVKIIW</sequence>
<dbReference type="Pfam" id="PF01850">
    <property type="entry name" value="PIN"/>
    <property type="match status" value="1"/>
</dbReference>
<comment type="caution">
    <text evidence="2">The sequence shown here is derived from an EMBL/GenBank/DDBJ whole genome shotgun (WGS) entry which is preliminary data.</text>
</comment>
<accession>A0A151AUT1</accession>
<dbReference type="PATRIC" id="fig|1122241.3.peg.2465"/>
<protein>
    <submittedName>
        <fullName evidence="2">PIN domain protein</fullName>
    </submittedName>
</protein>
<dbReference type="InterPro" id="IPR041705">
    <property type="entry name" value="PIN_Sll0205"/>
</dbReference>
<gene>
    <name evidence="2" type="ORF">MOMUL_23140</name>
</gene>
<dbReference type="EMBL" id="LTBC01000011">
    <property type="protein sequence ID" value="KYH31405.1"/>
    <property type="molecule type" value="Genomic_DNA"/>
</dbReference>